<evidence type="ECO:0000256" key="5">
    <source>
        <dbReference type="ARBA" id="ARBA00023163"/>
    </source>
</evidence>
<feature type="domain" description="OmpR/PhoB-type" evidence="9">
    <location>
        <begin position="137"/>
        <end position="233"/>
    </location>
</feature>
<dbReference type="InterPro" id="IPR001789">
    <property type="entry name" value="Sig_transdc_resp-reg_receiver"/>
</dbReference>
<dbReference type="OrthoDB" id="9802426at2"/>
<dbReference type="GO" id="GO:0000976">
    <property type="term" value="F:transcription cis-regulatory region binding"/>
    <property type="evidence" value="ECO:0007669"/>
    <property type="project" value="TreeGrafter"/>
</dbReference>
<dbReference type="Gene3D" id="1.10.10.10">
    <property type="entry name" value="Winged helix-like DNA-binding domain superfamily/Winged helix DNA-binding domain"/>
    <property type="match status" value="1"/>
</dbReference>
<evidence type="ECO:0000259" key="9">
    <source>
        <dbReference type="PROSITE" id="PS51755"/>
    </source>
</evidence>
<evidence type="ECO:0000313" key="10">
    <source>
        <dbReference type="EMBL" id="SHI32279.1"/>
    </source>
</evidence>
<sequence length="239" mass="26243">MRSTCHIGARLSVLIVEDDPALAENLFSALEAEGFAPDAAYDAGSAIYRLEKDHFDILVLDIGLPGMDGYRVLTHIRDVMRLAIPVLVLTARNSIEDKITGFSRGADDYLTKPYALVEVVMRLRALLRRSARPDGPASTLRCGELEYDVATRKVSARGLQPKLTRKCLQILEILMRNPGVVISRAVLEDHLWQGEPPSSDALRSQIHLLRKALGELGFDGIETVHGLGWKIIGAAEPAP</sequence>
<dbReference type="InterPro" id="IPR011006">
    <property type="entry name" value="CheY-like_superfamily"/>
</dbReference>
<dbReference type="InterPro" id="IPR039420">
    <property type="entry name" value="WalR-like"/>
</dbReference>
<keyword evidence="5" id="KW-0804">Transcription</keyword>
<evidence type="ECO:0000313" key="11">
    <source>
        <dbReference type="Proteomes" id="UP000184226"/>
    </source>
</evidence>
<reference evidence="10 11" key="1">
    <citation type="submission" date="2016-11" db="EMBL/GenBank/DDBJ databases">
        <authorList>
            <person name="Jaros S."/>
            <person name="Januszkiewicz K."/>
            <person name="Wedrychowicz H."/>
        </authorList>
    </citation>
    <scope>NUCLEOTIDE SEQUENCE [LARGE SCALE GENOMIC DNA]</scope>
    <source>
        <strain evidence="10 11">CGMCC 1.10190</strain>
    </source>
</reference>
<evidence type="ECO:0000256" key="7">
    <source>
        <dbReference type="PROSITE-ProRule" id="PRU01091"/>
    </source>
</evidence>
<evidence type="ECO:0000256" key="4">
    <source>
        <dbReference type="ARBA" id="ARBA00023125"/>
    </source>
</evidence>
<dbReference type="SUPFAM" id="SSF52172">
    <property type="entry name" value="CheY-like"/>
    <property type="match status" value="1"/>
</dbReference>
<keyword evidence="3" id="KW-0805">Transcription regulation</keyword>
<dbReference type="GO" id="GO:0000156">
    <property type="term" value="F:phosphorelay response regulator activity"/>
    <property type="evidence" value="ECO:0007669"/>
    <property type="project" value="TreeGrafter"/>
</dbReference>
<dbReference type="PANTHER" id="PTHR48111:SF22">
    <property type="entry name" value="REGULATOR OF RPOS"/>
    <property type="match status" value="1"/>
</dbReference>
<name>A0A1M6A794_9BURK</name>
<dbReference type="SMART" id="SM00862">
    <property type="entry name" value="Trans_reg_C"/>
    <property type="match status" value="1"/>
</dbReference>
<evidence type="ECO:0000256" key="1">
    <source>
        <dbReference type="ARBA" id="ARBA00022553"/>
    </source>
</evidence>
<proteinExistence type="predicted"/>
<dbReference type="PANTHER" id="PTHR48111">
    <property type="entry name" value="REGULATOR OF RPOS"/>
    <property type="match status" value="1"/>
</dbReference>
<dbReference type="CDD" id="cd00383">
    <property type="entry name" value="trans_reg_C"/>
    <property type="match status" value="1"/>
</dbReference>
<keyword evidence="4 7" id="KW-0238">DNA-binding</keyword>
<dbReference type="Gene3D" id="3.40.50.2300">
    <property type="match status" value="1"/>
</dbReference>
<keyword evidence="11" id="KW-1185">Reference proteome</keyword>
<dbReference type="Proteomes" id="UP000184226">
    <property type="component" value="Unassembled WGS sequence"/>
</dbReference>
<feature type="modified residue" description="4-aspartylphosphate" evidence="6">
    <location>
        <position position="61"/>
    </location>
</feature>
<evidence type="ECO:0000256" key="2">
    <source>
        <dbReference type="ARBA" id="ARBA00023012"/>
    </source>
</evidence>
<dbReference type="GO" id="GO:0006355">
    <property type="term" value="P:regulation of DNA-templated transcription"/>
    <property type="evidence" value="ECO:0007669"/>
    <property type="project" value="InterPro"/>
</dbReference>
<gene>
    <name evidence="10" type="ORF">SAMN04488135_12138</name>
</gene>
<dbReference type="Pfam" id="PF00072">
    <property type="entry name" value="Response_reg"/>
    <property type="match status" value="1"/>
</dbReference>
<keyword evidence="2" id="KW-0902">Two-component regulatory system</keyword>
<protein>
    <submittedName>
        <fullName evidence="10">DNA-binding response regulator, OmpR family, contains REC and winged-helix (WHTH) domain</fullName>
    </submittedName>
</protein>
<feature type="DNA-binding region" description="OmpR/PhoB-type" evidence="7">
    <location>
        <begin position="137"/>
        <end position="233"/>
    </location>
</feature>
<dbReference type="AlphaFoldDB" id="A0A1M6A794"/>
<dbReference type="Pfam" id="PF00486">
    <property type="entry name" value="Trans_reg_C"/>
    <property type="match status" value="1"/>
</dbReference>
<evidence type="ECO:0000259" key="8">
    <source>
        <dbReference type="PROSITE" id="PS50110"/>
    </source>
</evidence>
<evidence type="ECO:0000256" key="6">
    <source>
        <dbReference type="PROSITE-ProRule" id="PRU00169"/>
    </source>
</evidence>
<accession>A0A1M6A794</accession>
<dbReference type="PROSITE" id="PS50110">
    <property type="entry name" value="RESPONSE_REGULATORY"/>
    <property type="match status" value="1"/>
</dbReference>
<dbReference type="Gene3D" id="6.10.250.690">
    <property type="match status" value="1"/>
</dbReference>
<dbReference type="PROSITE" id="PS51755">
    <property type="entry name" value="OMPR_PHOB"/>
    <property type="match status" value="1"/>
</dbReference>
<dbReference type="GO" id="GO:0032993">
    <property type="term" value="C:protein-DNA complex"/>
    <property type="evidence" value="ECO:0007669"/>
    <property type="project" value="TreeGrafter"/>
</dbReference>
<feature type="domain" description="Response regulatory" evidence="8">
    <location>
        <begin position="12"/>
        <end position="127"/>
    </location>
</feature>
<organism evidence="10 11">
    <name type="scientific">Pollutimonas bauzanensis</name>
    <dbReference type="NCBI Taxonomy" id="658167"/>
    <lineage>
        <taxon>Bacteria</taxon>
        <taxon>Pseudomonadati</taxon>
        <taxon>Pseudomonadota</taxon>
        <taxon>Betaproteobacteria</taxon>
        <taxon>Burkholderiales</taxon>
        <taxon>Alcaligenaceae</taxon>
        <taxon>Pollutimonas</taxon>
    </lineage>
</organism>
<dbReference type="STRING" id="658167.SAMN04488135_12138"/>
<dbReference type="EMBL" id="FQXE01000021">
    <property type="protein sequence ID" value="SHI32279.1"/>
    <property type="molecule type" value="Genomic_DNA"/>
</dbReference>
<dbReference type="GO" id="GO:0005829">
    <property type="term" value="C:cytosol"/>
    <property type="evidence" value="ECO:0007669"/>
    <property type="project" value="TreeGrafter"/>
</dbReference>
<keyword evidence="1 6" id="KW-0597">Phosphoprotein</keyword>
<dbReference type="RefSeq" id="WP_073109479.1">
    <property type="nucleotide sequence ID" value="NZ_FQXE01000021.1"/>
</dbReference>
<evidence type="ECO:0000256" key="3">
    <source>
        <dbReference type="ARBA" id="ARBA00023015"/>
    </source>
</evidence>
<dbReference type="InterPro" id="IPR001867">
    <property type="entry name" value="OmpR/PhoB-type_DNA-bd"/>
</dbReference>
<dbReference type="InterPro" id="IPR036388">
    <property type="entry name" value="WH-like_DNA-bd_sf"/>
</dbReference>
<dbReference type="SMART" id="SM00448">
    <property type="entry name" value="REC"/>
    <property type="match status" value="1"/>
</dbReference>